<evidence type="ECO:0000313" key="1">
    <source>
        <dbReference type="EMBL" id="MBJ7265776.1"/>
    </source>
</evidence>
<protein>
    <submittedName>
        <fullName evidence="1">GntR family transcriptional regulator</fullName>
    </submittedName>
</protein>
<comment type="caution">
    <text evidence="1">The sequence shown here is derived from an EMBL/GenBank/DDBJ whole genome shotgun (WGS) entry which is preliminary data.</text>
</comment>
<organism evidence="1 2">
    <name type="scientific">Idiomarina abyssalis</name>
    <dbReference type="NCBI Taxonomy" id="86102"/>
    <lineage>
        <taxon>Bacteria</taxon>
        <taxon>Pseudomonadati</taxon>
        <taxon>Pseudomonadota</taxon>
        <taxon>Gammaproteobacteria</taxon>
        <taxon>Alteromonadales</taxon>
        <taxon>Idiomarinaceae</taxon>
        <taxon>Idiomarina</taxon>
    </lineage>
</organism>
<name>A0ABS0YZB3_9GAMM</name>
<sequence length="42" mass="4801">AIVAGQPEQARDACHQHLAYIEQTLLELGKEQSRIQRSLRRS</sequence>
<dbReference type="EMBL" id="JAEMOS010000006">
    <property type="protein sequence ID" value="MBJ7265776.1"/>
    <property type="molecule type" value="Genomic_DNA"/>
</dbReference>
<reference evidence="1 2" key="1">
    <citation type="submission" date="2020-09" db="EMBL/GenBank/DDBJ databases">
        <title>Draft Genomes of Bacterial Isolates from North Pond Shallow Sediments.</title>
        <authorList>
            <person name="Kiel Reese B."/>
            <person name="Mullis M."/>
            <person name="Weisend R.E."/>
        </authorList>
    </citation>
    <scope>NUCLEOTIDE SEQUENCE [LARGE SCALE GENOMIC DNA]</scope>
    <source>
        <strain evidence="1 2">KJE-3</strain>
    </source>
</reference>
<feature type="non-terminal residue" evidence="1">
    <location>
        <position position="1"/>
    </location>
</feature>
<evidence type="ECO:0000313" key="2">
    <source>
        <dbReference type="Proteomes" id="UP000655994"/>
    </source>
</evidence>
<dbReference type="Proteomes" id="UP000655994">
    <property type="component" value="Unassembled WGS sequence"/>
</dbReference>
<gene>
    <name evidence="1" type="ORF">JHC10_02335</name>
</gene>
<keyword evidence="2" id="KW-1185">Reference proteome</keyword>
<proteinExistence type="predicted"/>
<accession>A0ABS0YZB3</accession>